<name>A0A6P6V8M3_COFAR</name>
<feature type="region of interest" description="Disordered" evidence="6">
    <location>
        <begin position="49"/>
        <end position="70"/>
    </location>
</feature>
<dbReference type="RefSeq" id="XP_027098297.1">
    <property type="nucleotide sequence ID" value="XM_027242496.2"/>
</dbReference>
<sequence length="375" mass="42515">METTAANPPPQSDMTNRNTRLQEIKQFDESKIGVKGLVDRGLESIPSFFIHPYPPKPNQKPSPTRKADPNCTPGLIPTIPVIDFFSPRSTLVDQVRRASSSLGFFQIINHSVSLSSITKILSSMQDFFELPEKVKKEYYSRDMSRGAAYLTNFDLYQSEAASWRDTFQMNLSPRPPKWENVPVMCREGVVEWDKEVVKISEEIMGILFEGLGLEKSNNKLWEISGGRVMAAHYYPYCTQPELTDGLTSHTDLRLLTMLVQNEVPGLQVKIGEGWVDVEPVKGAILFNIGDLFQIMSNDQYKSVEHRVLANPLRDARVSVAVFLKPSHSDQLCGPFPELVSAEKPAVYRQFTLSDYMGRFFSKELDGKTLTNYYRI</sequence>
<dbReference type="PANTHER" id="PTHR10209">
    <property type="entry name" value="OXIDOREDUCTASE, 2OG-FE II OXYGENASE FAMILY PROTEIN"/>
    <property type="match status" value="1"/>
</dbReference>
<evidence type="ECO:0000259" key="7">
    <source>
        <dbReference type="PROSITE" id="PS51471"/>
    </source>
</evidence>
<evidence type="ECO:0000256" key="3">
    <source>
        <dbReference type="ARBA" id="ARBA00023002"/>
    </source>
</evidence>
<dbReference type="Pfam" id="PF14226">
    <property type="entry name" value="DIOX_N"/>
    <property type="match status" value="1"/>
</dbReference>
<dbReference type="Gene3D" id="2.60.120.330">
    <property type="entry name" value="B-lactam Antibiotic, Isopenicillin N Synthase, Chain"/>
    <property type="match status" value="1"/>
</dbReference>
<accession>A0A6P6V8M3</accession>
<dbReference type="GO" id="GO:0016706">
    <property type="term" value="F:2-oxoglutarate-dependent dioxygenase activity"/>
    <property type="evidence" value="ECO:0007669"/>
    <property type="project" value="UniProtKB-ARBA"/>
</dbReference>
<proteinExistence type="inferred from homology"/>
<evidence type="ECO:0000313" key="8">
    <source>
        <dbReference type="Proteomes" id="UP001652660"/>
    </source>
</evidence>
<evidence type="ECO:0000256" key="1">
    <source>
        <dbReference type="ARBA" id="ARBA00008056"/>
    </source>
</evidence>
<dbReference type="InterPro" id="IPR027443">
    <property type="entry name" value="IPNS-like_sf"/>
</dbReference>
<protein>
    <submittedName>
        <fullName evidence="9">1-aminocyclopropane-1-carboxylate oxidase homolog 3 isoform X1</fullName>
    </submittedName>
</protein>
<dbReference type="InterPro" id="IPR026992">
    <property type="entry name" value="DIOX_N"/>
</dbReference>
<evidence type="ECO:0000256" key="5">
    <source>
        <dbReference type="RuleBase" id="RU003682"/>
    </source>
</evidence>
<reference evidence="8" key="1">
    <citation type="journal article" date="2025" name="Foods">
        <title>Unveiling the Microbial Signatures of Arabica Coffee Cherries: Insights into Ripeness Specific Diversity, Functional Traits, and Implications for Quality and Safety.</title>
        <authorList>
            <consortium name="RefSeq"/>
            <person name="Tenea G.N."/>
            <person name="Cifuentes V."/>
            <person name="Reyes P."/>
            <person name="Cevallos-Vallejos M."/>
        </authorList>
    </citation>
    <scope>NUCLEOTIDE SEQUENCE [LARGE SCALE GENOMIC DNA]</scope>
</reference>
<keyword evidence="8" id="KW-1185">Reference proteome</keyword>
<gene>
    <name evidence="9" type="primary">LOC113717704</name>
</gene>
<evidence type="ECO:0000313" key="9">
    <source>
        <dbReference type="RefSeq" id="XP_027098297.1"/>
    </source>
</evidence>
<dbReference type="InterPro" id="IPR044861">
    <property type="entry name" value="IPNS-like_FE2OG_OXY"/>
</dbReference>
<dbReference type="PROSITE" id="PS51471">
    <property type="entry name" value="FE2OG_OXY"/>
    <property type="match status" value="1"/>
</dbReference>
<evidence type="ECO:0000256" key="2">
    <source>
        <dbReference type="ARBA" id="ARBA00022723"/>
    </source>
</evidence>
<keyword evidence="3 5" id="KW-0560">Oxidoreductase</keyword>
<dbReference type="Proteomes" id="UP001652660">
    <property type="component" value="Chromosome 11e"/>
</dbReference>
<dbReference type="AlphaFoldDB" id="A0A6P6V8M3"/>
<comment type="similarity">
    <text evidence="1 5">Belongs to the iron/ascorbate-dependent oxidoreductase family.</text>
</comment>
<dbReference type="Pfam" id="PF03171">
    <property type="entry name" value="2OG-FeII_Oxy"/>
    <property type="match status" value="1"/>
</dbReference>
<reference evidence="9" key="2">
    <citation type="submission" date="2025-08" db="UniProtKB">
        <authorList>
            <consortium name="RefSeq"/>
        </authorList>
    </citation>
    <scope>IDENTIFICATION</scope>
    <source>
        <tissue evidence="9">Leaves</tissue>
    </source>
</reference>
<dbReference type="GO" id="GO:0009805">
    <property type="term" value="P:coumarin biosynthetic process"/>
    <property type="evidence" value="ECO:0007669"/>
    <property type="project" value="UniProtKB-ARBA"/>
</dbReference>
<keyword evidence="2 5" id="KW-0479">Metal-binding</keyword>
<dbReference type="GO" id="GO:0046872">
    <property type="term" value="F:metal ion binding"/>
    <property type="evidence" value="ECO:0007669"/>
    <property type="project" value="UniProtKB-KW"/>
</dbReference>
<dbReference type="SUPFAM" id="SSF51197">
    <property type="entry name" value="Clavaminate synthase-like"/>
    <property type="match status" value="1"/>
</dbReference>
<dbReference type="InterPro" id="IPR005123">
    <property type="entry name" value="Oxoglu/Fe-dep_dioxygenase_dom"/>
</dbReference>
<dbReference type="PANTHER" id="PTHR10209:SF751">
    <property type="entry name" value="OS06G0255100 PROTEIN"/>
    <property type="match status" value="1"/>
</dbReference>
<organism evidence="8 9">
    <name type="scientific">Coffea arabica</name>
    <name type="common">Arabian coffee</name>
    <dbReference type="NCBI Taxonomy" id="13443"/>
    <lineage>
        <taxon>Eukaryota</taxon>
        <taxon>Viridiplantae</taxon>
        <taxon>Streptophyta</taxon>
        <taxon>Embryophyta</taxon>
        <taxon>Tracheophyta</taxon>
        <taxon>Spermatophyta</taxon>
        <taxon>Magnoliopsida</taxon>
        <taxon>eudicotyledons</taxon>
        <taxon>Gunneridae</taxon>
        <taxon>Pentapetalae</taxon>
        <taxon>asterids</taxon>
        <taxon>lamiids</taxon>
        <taxon>Gentianales</taxon>
        <taxon>Rubiaceae</taxon>
        <taxon>Ixoroideae</taxon>
        <taxon>Gardenieae complex</taxon>
        <taxon>Bertiereae - Coffeeae clade</taxon>
        <taxon>Coffeeae</taxon>
        <taxon>Coffea</taxon>
    </lineage>
</organism>
<dbReference type="FunFam" id="2.60.120.330:FF:000026">
    <property type="entry name" value="DIBOA-glucoside dioxygenase BX6"/>
    <property type="match status" value="1"/>
</dbReference>
<evidence type="ECO:0000256" key="4">
    <source>
        <dbReference type="ARBA" id="ARBA00023004"/>
    </source>
</evidence>
<dbReference type="GO" id="GO:0002238">
    <property type="term" value="P:response to molecule of fungal origin"/>
    <property type="evidence" value="ECO:0007669"/>
    <property type="project" value="UniProtKB-ARBA"/>
</dbReference>
<evidence type="ECO:0000256" key="6">
    <source>
        <dbReference type="SAM" id="MobiDB-lite"/>
    </source>
</evidence>
<feature type="domain" description="Fe2OG dioxygenase" evidence="7">
    <location>
        <begin position="224"/>
        <end position="325"/>
    </location>
</feature>
<dbReference type="GeneID" id="113717704"/>
<keyword evidence="4 5" id="KW-0408">Iron</keyword>
<dbReference type="OrthoDB" id="288590at2759"/>